<evidence type="ECO:0000256" key="6">
    <source>
        <dbReference type="ARBA" id="ARBA00022989"/>
    </source>
</evidence>
<keyword evidence="7" id="KW-0560">Oxidoreductase</keyword>
<dbReference type="Pfam" id="PF00067">
    <property type="entry name" value="p450"/>
    <property type="match status" value="1"/>
</dbReference>
<keyword evidence="5" id="KW-0479">Metal-binding</keyword>
<keyword evidence="3" id="KW-0349">Heme</keyword>
<keyword evidence="13" id="KW-1185">Reference proteome</keyword>
<keyword evidence="8" id="KW-0408">Iron</keyword>
<sequence>MQELLFRSILVVIGGWMIGKLVEIYWWKPRKIQKIFMDQGISGPAYTPFIGSLGELAKIYARAGAAARSSSTATTGETGPLLTNSKVERLISDLNNLPHVNCGLGDEFECTVCRPDDMGTGILSISREIVRIHFAAMIASRKSDDGQARGAELARNVLLYWYGRIPRLSISDPELIKEFASTPRKYYQSIQHPLVYNLIGKSILESGGEVWSAKRRLINPLFLLESLKGLSSLTVHAMDEKVNKWKSLMKSEEQLELDLYGEFEDLSQKIITKIMFGNDAEEGMQIAKLHSEQAAISSKSVRIFYIPGTK</sequence>
<evidence type="ECO:0000256" key="2">
    <source>
        <dbReference type="ARBA" id="ARBA00010617"/>
    </source>
</evidence>
<evidence type="ECO:0000313" key="13">
    <source>
        <dbReference type="Proteomes" id="UP001412067"/>
    </source>
</evidence>
<dbReference type="EMBL" id="JBBWWR010000009">
    <property type="protein sequence ID" value="KAK8962010.1"/>
    <property type="molecule type" value="Genomic_DNA"/>
</dbReference>
<evidence type="ECO:0000256" key="10">
    <source>
        <dbReference type="ARBA" id="ARBA00023136"/>
    </source>
</evidence>
<comment type="similarity">
    <text evidence="2">Belongs to the cytochrome P450 family.</text>
</comment>
<dbReference type="Gene3D" id="1.10.630.10">
    <property type="entry name" value="Cytochrome P450"/>
    <property type="match status" value="1"/>
</dbReference>
<keyword evidence="6 11" id="KW-1133">Transmembrane helix</keyword>
<keyword evidence="4 11" id="KW-0812">Transmembrane</keyword>
<gene>
    <name evidence="12" type="primary">CYP734A1</name>
    <name evidence="12" type="ORF">KSP40_PGU014530</name>
</gene>
<evidence type="ECO:0000256" key="11">
    <source>
        <dbReference type="SAM" id="Phobius"/>
    </source>
</evidence>
<dbReference type="PANTHER" id="PTHR24282:SF211">
    <property type="entry name" value="CYTOCHROME P450-RELATED"/>
    <property type="match status" value="1"/>
</dbReference>
<name>A0ABR2MDG5_9ASPA</name>
<evidence type="ECO:0000256" key="8">
    <source>
        <dbReference type="ARBA" id="ARBA00023004"/>
    </source>
</evidence>
<dbReference type="Proteomes" id="UP001412067">
    <property type="component" value="Unassembled WGS sequence"/>
</dbReference>
<comment type="subcellular location">
    <subcellularLocation>
        <location evidence="1">Membrane</location>
    </subcellularLocation>
</comment>
<accession>A0ABR2MDG5</accession>
<organism evidence="12 13">
    <name type="scientific">Platanthera guangdongensis</name>
    <dbReference type="NCBI Taxonomy" id="2320717"/>
    <lineage>
        <taxon>Eukaryota</taxon>
        <taxon>Viridiplantae</taxon>
        <taxon>Streptophyta</taxon>
        <taxon>Embryophyta</taxon>
        <taxon>Tracheophyta</taxon>
        <taxon>Spermatophyta</taxon>
        <taxon>Magnoliopsida</taxon>
        <taxon>Liliopsida</taxon>
        <taxon>Asparagales</taxon>
        <taxon>Orchidaceae</taxon>
        <taxon>Orchidoideae</taxon>
        <taxon>Orchideae</taxon>
        <taxon>Orchidinae</taxon>
        <taxon>Platanthera</taxon>
    </lineage>
</organism>
<keyword evidence="10 11" id="KW-0472">Membrane</keyword>
<dbReference type="SUPFAM" id="SSF48264">
    <property type="entry name" value="Cytochrome P450"/>
    <property type="match status" value="1"/>
</dbReference>
<proteinExistence type="inferred from homology"/>
<evidence type="ECO:0000256" key="4">
    <source>
        <dbReference type="ARBA" id="ARBA00022692"/>
    </source>
</evidence>
<evidence type="ECO:0000256" key="5">
    <source>
        <dbReference type="ARBA" id="ARBA00022723"/>
    </source>
</evidence>
<keyword evidence="9" id="KW-0503">Monooxygenase</keyword>
<feature type="transmembrane region" description="Helical" evidence="11">
    <location>
        <begin position="6"/>
        <end position="27"/>
    </location>
</feature>
<evidence type="ECO:0000256" key="7">
    <source>
        <dbReference type="ARBA" id="ARBA00023002"/>
    </source>
</evidence>
<dbReference type="InterPro" id="IPR036396">
    <property type="entry name" value="Cyt_P450_sf"/>
</dbReference>
<evidence type="ECO:0000256" key="3">
    <source>
        <dbReference type="ARBA" id="ARBA00022617"/>
    </source>
</evidence>
<reference evidence="12 13" key="1">
    <citation type="journal article" date="2022" name="Nat. Plants">
        <title>Genomes of leafy and leafless Platanthera orchids illuminate the evolution of mycoheterotrophy.</title>
        <authorList>
            <person name="Li M.H."/>
            <person name="Liu K.W."/>
            <person name="Li Z."/>
            <person name="Lu H.C."/>
            <person name="Ye Q.L."/>
            <person name="Zhang D."/>
            <person name="Wang J.Y."/>
            <person name="Li Y.F."/>
            <person name="Zhong Z.M."/>
            <person name="Liu X."/>
            <person name="Yu X."/>
            <person name="Liu D.K."/>
            <person name="Tu X.D."/>
            <person name="Liu B."/>
            <person name="Hao Y."/>
            <person name="Liao X.Y."/>
            <person name="Jiang Y.T."/>
            <person name="Sun W.H."/>
            <person name="Chen J."/>
            <person name="Chen Y.Q."/>
            <person name="Ai Y."/>
            <person name="Zhai J.W."/>
            <person name="Wu S.S."/>
            <person name="Zhou Z."/>
            <person name="Hsiao Y.Y."/>
            <person name="Wu W.L."/>
            <person name="Chen Y.Y."/>
            <person name="Lin Y.F."/>
            <person name="Hsu J.L."/>
            <person name="Li C.Y."/>
            <person name="Wang Z.W."/>
            <person name="Zhao X."/>
            <person name="Zhong W.Y."/>
            <person name="Ma X.K."/>
            <person name="Ma L."/>
            <person name="Huang J."/>
            <person name="Chen G.Z."/>
            <person name="Huang M.Z."/>
            <person name="Huang L."/>
            <person name="Peng D.H."/>
            <person name="Luo Y.B."/>
            <person name="Zou S.Q."/>
            <person name="Chen S.P."/>
            <person name="Lan S."/>
            <person name="Tsai W.C."/>
            <person name="Van de Peer Y."/>
            <person name="Liu Z.J."/>
        </authorList>
    </citation>
    <scope>NUCLEOTIDE SEQUENCE [LARGE SCALE GENOMIC DNA]</scope>
    <source>
        <strain evidence="12">Lor288</strain>
    </source>
</reference>
<dbReference type="InterPro" id="IPR001128">
    <property type="entry name" value="Cyt_P450"/>
</dbReference>
<evidence type="ECO:0000313" key="12">
    <source>
        <dbReference type="EMBL" id="KAK8962010.1"/>
    </source>
</evidence>
<evidence type="ECO:0000256" key="1">
    <source>
        <dbReference type="ARBA" id="ARBA00004370"/>
    </source>
</evidence>
<evidence type="ECO:0000256" key="9">
    <source>
        <dbReference type="ARBA" id="ARBA00023033"/>
    </source>
</evidence>
<protein>
    <submittedName>
        <fullName evidence="12">Cytochrome P450 734A1</fullName>
    </submittedName>
</protein>
<dbReference type="PANTHER" id="PTHR24282">
    <property type="entry name" value="CYTOCHROME P450 FAMILY MEMBER"/>
    <property type="match status" value="1"/>
</dbReference>
<dbReference type="InterPro" id="IPR050665">
    <property type="entry name" value="Cytochrome_P450_Monooxygen"/>
</dbReference>
<comment type="caution">
    <text evidence="12">The sequence shown here is derived from an EMBL/GenBank/DDBJ whole genome shotgun (WGS) entry which is preliminary data.</text>
</comment>